<dbReference type="InterPro" id="IPR055768">
    <property type="entry name" value="DUF7344"/>
</dbReference>
<keyword evidence="4" id="KW-1185">Reference proteome</keyword>
<dbReference type="EMBL" id="JBHSHT010000001">
    <property type="protein sequence ID" value="MFC4822941.1"/>
    <property type="molecule type" value="Genomic_DNA"/>
</dbReference>
<accession>A0ABD5PWS2</accession>
<dbReference type="GeneID" id="73046014"/>
<feature type="domain" description="DUF7344" evidence="2">
    <location>
        <begin position="49"/>
        <end position="131"/>
    </location>
</feature>
<dbReference type="Proteomes" id="UP001595945">
    <property type="component" value="Unassembled WGS sequence"/>
</dbReference>
<dbReference type="InterPro" id="IPR036388">
    <property type="entry name" value="WH-like_DNA-bd_sf"/>
</dbReference>
<protein>
    <recommendedName>
        <fullName evidence="2">DUF7344 domain-containing protein</fullName>
    </recommendedName>
</protein>
<feature type="compositionally biased region" description="Polar residues" evidence="1">
    <location>
        <begin position="26"/>
        <end position="35"/>
    </location>
</feature>
<evidence type="ECO:0000259" key="2">
    <source>
        <dbReference type="Pfam" id="PF24035"/>
    </source>
</evidence>
<dbReference type="AlphaFoldDB" id="A0ABD5PWS2"/>
<evidence type="ECO:0000256" key="1">
    <source>
        <dbReference type="SAM" id="MobiDB-lite"/>
    </source>
</evidence>
<evidence type="ECO:0000313" key="4">
    <source>
        <dbReference type="Proteomes" id="UP001595945"/>
    </source>
</evidence>
<organism evidence="3 4">
    <name type="scientific">Halorussus aquaticus</name>
    <dbReference type="NCBI Taxonomy" id="2953748"/>
    <lineage>
        <taxon>Archaea</taxon>
        <taxon>Methanobacteriati</taxon>
        <taxon>Methanobacteriota</taxon>
        <taxon>Stenosarchaea group</taxon>
        <taxon>Halobacteria</taxon>
        <taxon>Halobacteriales</taxon>
        <taxon>Haladaptataceae</taxon>
        <taxon>Halorussus</taxon>
    </lineage>
</organism>
<dbReference type="Pfam" id="PF24035">
    <property type="entry name" value="DUF7344"/>
    <property type="match status" value="1"/>
</dbReference>
<feature type="compositionally biased region" description="Low complexity" evidence="1">
    <location>
        <begin position="8"/>
        <end position="25"/>
    </location>
</feature>
<reference evidence="3 4" key="1">
    <citation type="journal article" date="2019" name="Int. J. Syst. Evol. Microbiol.">
        <title>The Global Catalogue of Microorganisms (GCM) 10K type strain sequencing project: providing services to taxonomists for standard genome sequencing and annotation.</title>
        <authorList>
            <consortium name="The Broad Institute Genomics Platform"/>
            <consortium name="The Broad Institute Genome Sequencing Center for Infectious Disease"/>
            <person name="Wu L."/>
            <person name="Ma J."/>
        </authorList>
    </citation>
    <scope>NUCLEOTIDE SEQUENCE [LARGE SCALE GENOMIC DNA]</scope>
    <source>
        <strain evidence="3 4">XZYJ18</strain>
    </source>
</reference>
<sequence>MSEDPSEATPETQTATTDHATTGGTRSESAPTANLLTGDEPSEKLDAAFDLLADPLRREALSHLRAVENEDRDGESDLELSSLADAIAAERTPDDGDTDARSLAFHLHHSHLPKLESHGVVTYDSERRTVRYRGHAWLDEWLDHVERVASE</sequence>
<feature type="region of interest" description="Disordered" evidence="1">
    <location>
        <begin position="1"/>
        <end position="42"/>
    </location>
</feature>
<name>A0ABD5PWS2_9EURY</name>
<proteinExistence type="predicted"/>
<dbReference type="Gene3D" id="1.10.10.10">
    <property type="entry name" value="Winged helix-like DNA-binding domain superfamily/Winged helix DNA-binding domain"/>
    <property type="match status" value="1"/>
</dbReference>
<evidence type="ECO:0000313" key="3">
    <source>
        <dbReference type="EMBL" id="MFC4822941.1"/>
    </source>
</evidence>
<gene>
    <name evidence="3" type="ORF">ACFO9K_01575</name>
</gene>
<dbReference type="RefSeq" id="WP_254267553.1">
    <property type="nucleotide sequence ID" value="NZ_CP100400.1"/>
</dbReference>
<comment type="caution">
    <text evidence="3">The sequence shown here is derived from an EMBL/GenBank/DDBJ whole genome shotgun (WGS) entry which is preliminary data.</text>
</comment>